<accession>H0R4G7</accession>
<evidence type="ECO:0008006" key="3">
    <source>
        <dbReference type="Google" id="ProtNLM"/>
    </source>
</evidence>
<dbReference type="Gene3D" id="2.60.120.10">
    <property type="entry name" value="Jelly Rolls"/>
    <property type="match status" value="1"/>
</dbReference>
<dbReference type="EMBL" id="BAEH01000098">
    <property type="protein sequence ID" value="GAB19968.1"/>
    <property type="molecule type" value="Genomic_DNA"/>
</dbReference>
<comment type="caution">
    <text evidence="1">The sequence shown here is derived from an EMBL/GenBank/DDBJ whole genome shotgun (WGS) entry which is preliminary data.</text>
</comment>
<dbReference type="InterPro" id="IPR011051">
    <property type="entry name" value="RmlC_Cupin_sf"/>
</dbReference>
<evidence type="ECO:0000313" key="1">
    <source>
        <dbReference type="EMBL" id="GAB19968.1"/>
    </source>
</evidence>
<dbReference type="SUPFAM" id="SSF51182">
    <property type="entry name" value="RmlC-like cupins"/>
    <property type="match status" value="1"/>
</dbReference>
<dbReference type="AlphaFoldDB" id="H0R4G7"/>
<sequence length="131" mass="14068">MTDPALPRRLVNIGAAVEAKPEPAGVLWKLDAVGRGLDSNIVALRPEQRIERHVGAEVDVLLHVLSGDGSLGTASDTITLSAGDLIWLPRHSERAFIAGPGGLIYLTVHQHRESLVVRPFRADRGTNGEVL</sequence>
<name>H0R4G7_9ACTN</name>
<dbReference type="RefSeq" id="WP_007319303.1">
    <property type="nucleotide sequence ID" value="NZ_BAEH01000098.1"/>
</dbReference>
<keyword evidence="2" id="KW-1185">Reference proteome</keyword>
<dbReference type="STRING" id="1077974.GOEFS_098_00340"/>
<protein>
    <recommendedName>
        <fullName evidence="3">AraC-type arabinose-binding/dimerisation domain-containing protein</fullName>
    </recommendedName>
</protein>
<dbReference type="OrthoDB" id="8451629at2"/>
<evidence type="ECO:0000313" key="2">
    <source>
        <dbReference type="Proteomes" id="UP000035034"/>
    </source>
</evidence>
<gene>
    <name evidence="1" type="ORF">GOEFS_098_00340</name>
</gene>
<dbReference type="Proteomes" id="UP000035034">
    <property type="component" value="Unassembled WGS sequence"/>
</dbReference>
<dbReference type="InterPro" id="IPR014710">
    <property type="entry name" value="RmlC-like_jellyroll"/>
</dbReference>
<proteinExistence type="predicted"/>
<reference evidence="1 2" key="1">
    <citation type="submission" date="2011-12" db="EMBL/GenBank/DDBJ databases">
        <title>Whole genome shotgun sequence of Gordonia effusa NBRC 100432.</title>
        <authorList>
            <person name="Yoshida I."/>
            <person name="Takarada H."/>
            <person name="Hosoyama A."/>
            <person name="Tsuchikane K."/>
            <person name="Katsumata H."/>
            <person name="Yamazaki S."/>
            <person name="Fujita N."/>
        </authorList>
    </citation>
    <scope>NUCLEOTIDE SEQUENCE [LARGE SCALE GENOMIC DNA]</scope>
    <source>
        <strain evidence="1 2">NBRC 100432</strain>
    </source>
</reference>
<dbReference type="eggNOG" id="COG4309">
    <property type="taxonomic scope" value="Bacteria"/>
</dbReference>
<organism evidence="1 2">
    <name type="scientific">Gordonia effusa NBRC 100432</name>
    <dbReference type="NCBI Taxonomy" id="1077974"/>
    <lineage>
        <taxon>Bacteria</taxon>
        <taxon>Bacillati</taxon>
        <taxon>Actinomycetota</taxon>
        <taxon>Actinomycetes</taxon>
        <taxon>Mycobacteriales</taxon>
        <taxon>Gordoniaceae</taxon>
        <taxon>Gordonia</taxon>
    </lineage>
</organism>